<feature type="transmembrane region" description="Helical" evidence="7">
    <location>
        <begin position="209"/>
        <end position="227"/>
    </location>
</feature>
<evidence type="ECO:0000256" key="6">
    <source>
        <dbReference type="ARBA" id="ARBA00023136"/>
    </source>
</evidence>
<feature type="domain" description="Cation efflux protein transmembrane" evidence="8">
    <location>
        <begin position="65"/>
        <end position="257"/>
    </location>
</feature>
<dbReference type="InterPro" id="IPR027470">
    <property type="entry name" value="Cation_efflux_CTD"/>
</dbReference>
<comment type="subcellular location">
    <subcellularLocation>
        <location evidence="1">Membrane</location>
        <topology evidence="1">Multi-pass membrane protein</topology>
    </subcellularLocation>
</comment>
<keyword evidence="4 7" id="KW-0812">Transmembrane</keyword>
<dbReference type="InterPro" id="IPR058533">
    <property type="entry name" value="Cation_efflux_TM"/>
</dbReference>
<sequence length="439" mass="47337">MIVNKNALRFYKRLIFMVFLSKPDRFRVELDRIAISFAHLLDLMSIFSNDGAGTDKQAVARKTTFVSIAVNVILATLQMVIGVIAHSQALVADGVHSLSDLVSDFVVLFANRHSGVAPDADHNYGHSRYETVASFFLGAILIAVGVGMLWRAGDRLVRLEDIPPVHASALAVAAAVLASKEALFRYMLREAQRVRSAMLVANAWHARSDAASSLVVAIGIVGSLAGARLLDPIAAAIVGFMVARMGWTFGWDALQDLSDRALDADASAEIRALITSTPGVRDVHELRTRKMGDSALVDAHILVDPLVSVSEGHYIAETARARVLTDKRVLDALIHVDPEHDVARSAALKLPSREQIEGQIEAALSDAGLRASTIDLHYLSTGLEIDITLAADACAEPRSDNAAALRLDIEALRRRFGARRIGVSRALAARDPAVSDRPA</sequence>
<dbReference type="Proteomes" id="UP000198460">
    <property type="component" value="Unassembled WGS sequence"/>
</dbReference>
<dbReference type="Gene3D" id="1.20.1510.10">
    <property type="entry name" value="Cation efflux protein transmembrane domain"/>
    <property type="match status" value="1"/>
</dbReference>
<evidence type="ECO:0000259" key="8">
    <source>
        <dbReference type="Pfam" id="PF01545"/>
    </source>
</evidence>
<dbReference type="AlphaFoldDB" id="A0A238HBF0"/>
<comment type="similarity">
    <text evidence="2">Belongs to the cation diffusion facilitator (CDF) transporter (TC 2.A.4) family.</text>
</comment>
<protein>
    <submittedName>
        <fullName evidence="10">Cobalt-zinc-cadmium resistance protein CzcD</fullName>
    </submittedName>
</protein>
<dbReference type="PANTHER" id="PTHR43840">
    <property type="entry name" value="MITOCHONDRIAL METAL TRANSPORTER 1-RELATED"/>
    <property type="match status" value="1"/>
</dbReference>
<reference evidence="10 11" key="1">
    <citation type="submission" date="2017-04" db="EMBL/GenBank/DDBJ databases">
        <authorList>
            <person name="Afonso C.L."/>
            <person name="Miller P.J."/>
            <person name="Scott M.A."/>
            <person name="Spackman E."/>
            <person name="Goraichik I."/>
            <person name="Dimitrov K.M."/>
            <person name="Suarez D.L."/>
            <person name="Swayne D.E."/>
        </authorList>
    </citation>
    <scope>NUCLEOTIDE SEQUENCE [LARGE SCALE GENOMIC DNA]</scope>
    <source>
        <strain evidence="10">LMG 28154</strain>
    </source>
</reference>
<name>A0A238HBF0_9BURK</name>
<dbReference type="SUPFAM" id="SSF161111">
    <property type="entry name" value="Cation efflux protein transmembrane domain-like"/>
    <property type="match status" value="1"/>
</dbReference>
<evidence type="ECO:0000259" key="9">
    <source>
        <dbReference type="Pfam" id="PF16916"/>
    </source>
</evidence>
<evidence type="ECO:0000313" key="11">
    <source>
        <dbReference type="Proteomes" id="UP000198460"/>
    </source>
</evidence>
<evidence type="ECO:0000256" key="5">
    <source>
        <dbReference type="ARBA" id="ARBA00022989"/>
    </source>
</evidence>
<dbReference type="Pfam" id="PF01545">
    <property type="entry name" value="Cation_efflux"/>
    <property type="match status" value="1"/>
</dbReference>
<keyword evidence="6 7" id="KW-0472">Membrane</keyword>
<dbReference type="InterPro" id="IPR027469">
    <property type="entry name" value="Cation_efflux_TMD_sf"/>
</dbReference>
<proteinExistence type="inferred from homology"/>
<dbReference type="InterPro" id="IPR002524">
    <property type="entry name" value="Cation_efflux"/>
</dbReference>
<dbReference type="GO" id="GO:0016020">
    <property type="term" value="C:membrane"/>
    <property type="evidence" value="ECO:0007669"/>
    <property type="project" value="UniProtKB-SubCell"/>
</dbReference>
<keyword evidence="3" id="KW-0813">Transport</keyword>
<organism evidence="10 11">
    <name type="scientific">Burkholderia singularis</name>
    <dbReference type="NCBI Taxonomy" id="1503053"/>
    <lineage>
        <taxon>Bacteria</taxon>
        <taxon>Pseudomonadati</taxon>
        <taxon>Pseudomonadota</taxon>
        <taxon>Betaproteobacteria</taxon>
        <taxon>Burkholderiales</taxon>
        <taxon>Burkholderiaceae</taxon>
        <taxon>Burkholderia</taxon>
        <taxon>pseudomallei group</taxon>
    </lineage>
</organism>
<gene>
    <name evidence="10" type="ORF">BSIN_2651</name>
</gene>
<feature type="domain" description="Cation efflux protein cytoplasmic" evidence="9">
    <location>
        <begin position="263"/>
        <end position="339"/>
    </location>
</feature>
<accession>A0A238HBF0</accession>
<keyword evidence="5 7" id="KW-1133">Transmembrane helix</keyword>
<evidence type="ECO:0000256" key="3">
    <source>
        <dbReference type="ARBA" id="ARBA00022448"/>
    </source>
</evidence>
<dbReference type="InterPro" id="IPR036837">
    <property type="entry name" value="Cation_efflux_CTD_sf"/>
</dbReference>
<evidence type="ECO:0000256" key="4">
    <source>
        <dbReference type="ARBA" id="ARBA00022692"/>
    </source>
</evidence>
<dbReference type="Gene3D" id="3.30.70.1350">
    <property type="entry name" value="Cation efflux protein, cytoplasmic domain"/>
    <property type="match status" value="1"/>
</dbReference>
<dbReference type="Pfam" id="PF16916">
    <property type="entry name" value="ZT_dimer"/>
    <property type="match status" value="1"/>
</dbReference>
<dbReference type="InterPro" id="IPR050291">
    <property type="entry name" value="CDF_Transporter"/>
</dbReference>
<dbReference type="NCBIfam" id="TIGR01297">
    <property type="entry name" value="CDF"/>
    <property type="match status" value="1"/>
</dbReference>
<evidence type="ECO:0000256" key="1">
    <source>
        <dbReference type="ARBA" id="ARBA00004141"/>
    </source>
</evidence>
<evidence type="ECO:0000256" key="7">
    <source>
        <dbReference type="SAM" id="Phobius"/>
    </source>
</evidence>
<dbReference type="GO" id="GO:0008324">
    <property type="term" value="F:monoatomic cation transmembrane transporter activity"/>
    <property type="evidence" value="ECO:0007669"/>
    <property type="project" value="InterPro"/>
</dbReference>
<dbReference type="PANTHER" id="PTHR43840:SF15">
    <property type="entry name" value="MITOCHONDRIAL METAL TRANSPORTER 1-RELATED"/>
    <property type="match status" value="1"/>
</dbReference>
<evidence type="ECO:0000313" key="10">
    <source>
        <dbReference type="EMBL" id="SMG02724.1"/>
    </source>
</evidence>
<dbReference type="EMBL" id="FXAN01000109">
    <property type="protein sequence ID" value="SMG02724.1"/>
    <property type="molecule type" value="Genomic_DNA"/>
</dbReference>
<evidence type="ECO:0000256" key="2">
    <source>
        <dbReference type="ARBA" id="ARBA00008114"/>
    </source>
</evidence>
<feature type="transmembrane region" description="Helical" evidence="7">
    <location>
        <begin position="132"/>
        <end position="153"/>
    </location>
</feature>
<dbReference type="FunFam" id="1.20.1510.10:FF:000006">
    <property type="entry name" value="Divalent cation efflux transporter"/>
    <property type="match status" value="1"/>
</dbReference>
<dbReference type="SUPFAM" id="SSF160240">
    <property type="entry name" value="Cation efflux protein cytoplasmic domain-like"/>
    <property type="match status" value="1"/>
</dbReference>